<dbReference type="InterPro" id="IPR002178">
    <property type="entry name" value="PTS_EIIA_type-2_dom"/>
</dbReference>
<dbReference type="Gene3D" id="3.40.930.10">
    <property type="entry name" value="Mannitol-specific EII, Chain A"/>
    <property type="match status" value="1"/>
</dbReference>
<proteinExistence type="predicted"/>
<dbReference type="FunFam" id="3.40.930.10:FF:000009">
    <property type="entry name" value="PTS system, fructose specific IIABC component"/>
    <property type="match status" value="1"/>
</dbReference>
<accession>A0A5K8A3L0</accession>
<evidence type="ECO:0000256" key="2">
    <source>
        <dbReference type="ARBA" id="ARBA00022679"/>
    </source>
</evidence>
<keyword evidence="5" id="KW-1185">Reference proteome</keyword>
<dbReference type="Proteomes" id="UP000422108">
    <property type="component" value="Chromosome"/>
</dbReference>
<organism evidence="4 5">
    <name type="scientific">Desulfosarcina ovata subsp. ovata</name>
    <dbReference type="NCBI Taxonomy" id="2752305"/>
    <lineage>
        <taxon>Bacteria</taxon>
        <taxon>Pseudomonadati</taxon>
        <taxon>Thermodesulfobacteriota</taxon>
        <taxon>Desulfobacteria</taxon>
        <taxon>Desulfobacterales</taxon>
        <taxon>Desulfosarcinaceae</taxon>
        <taxon>Desulfosarcina</taxon>
    </lineage>
</organism>
<feature type="domain" description="PTS EIIA type-2" evidence="3">
    <location>
        <begin position="16"/>
        <end position="159"/>
    </location>
</feature>
<dbReference type="CDD" id="cd00211">
    <property type="entry name" value="PTS_IIA_fru"/>
    <property type="match status" value="1"/>
</dbReference>
<dbReference type="GO" id="GO:0005737">
    <property type="term" value="C:cytoplasm"/>
    <property type="evidence" value="ECO:0007669"/>
    <property type="project" value="UniProtKB-SubCell"/>
</dbReference>
<evidence type="ECO:0000313" key="4">
    <source>
        <dbReference type="EMBL" id="BBO86934.1"/>
    </source>
</evidence>
<dbReference type="InterPro" id="IPR051541">
    <property type="entry name" value="PTS_SugarTrans_NitroReg"/>
</dbReference>
<dbReference type="PROSITE" id="PS51094">
    <property type="entry name" value="PTS_EIIA_TYPE_2"/>
    <property type="match status" value="1"/>
</dbReference>
<dbReference type="GO" id="GO:0030295">
    <property type="term" value="F:protein kinase activator activity"/>
    <property type="evidence" value="ECO:0007669"/>
    <property type="project" value="TreeGrafter"/>
</dbReference>
<name>A0A5K8A3L0_9BACT</name>
<reference evidence="4 5" key="1">
    <citation type="submission" date="2019-11" db="EMBL/GenBank/DDBJ databases">
        <title>Comparative genomics of hydrocarbon-degrading Desulfosarcina strains.</title>
        <authorList>
            <person name="Watanabe M."/>
            <person name="Kojima H."/>
            <person name="Fukui M."/>
        </authorList>
    </citation>
    <scope>NUCLEOTIDE SEQUENCE [LARGE SCALE GENOMIC DNA]</scope>
    <source>
        <strain evidence="5">oXyS1</strain>
    </source>
</reference>
<evidence type="ECO:0000313" key="5">
    <source>
        <dbReference type="Proteomes" id="UP000422108"/>
    </source>
</evidence>
<comment type="subcellular location">
    <subcellularLocation>
        <location evidence="1">Cytoplasm</location>
    </subcellularLocation>
</comment>
<protein>
    <submittedName>
        <fullName evidence="4">PTS fructose transporter subunit IIA</fullName>
    </submittedName>
</protein>
<dbReference type="SUPFAM" id="SSF55804">
    <property type="entry name" value="Phoshotransferase/anion transport protein"/>
    <property type="match status" value="1"/>
</dbReference>
<dbReference type="GO" id="GO:0016740">
    <property type="term" value="F:transferase activity"/>
    <property type="evidence" value="ECO:0007669"/>
    <property type="project" value="UniProtKB-KW"/>
</dbReference>
<gene>
    <name evidence="4" type="ORF">DSCOOX_01140</name>
</gene>
<keyword evidence="2" id="KW-0808">Transferase</keyword>
<dbReference type="EMBL" id="AP021879">
    <property type="protein sequence ID" value="BBO86934.1"/>
    <property type="molecule type" value="Genomic_DNA"/>
</dbReference>
<dbReference type="InterPro" id="IPR016152">
    <property type="entry name" value="PTrfase/Anion_transptr"/>
</dbReference>
<evidence type="ECO:0000256" key="1">
    <source>
        <dbReference type="ARBA" id="ARBA00004496"/>
    </source>
</evidence>
<sequence length="163" mass="17888">MATDARSDDTVMKILDVLDKEAILVDLKAKDKIGILNELVAPTARITGIDPNDMVRVLMERERLGSTGIGDGIGIPHGKLKNLERLVLGFGLSRKGVDFESIDGRPTHLFFLLITPEHATDLHLKLLARISRMLKKDSLKEMLMKAGSAEEVIAVIGGEDDDF</sequence>
<dbReference type="AlphaFoldDB" id="A0A5K8A3L0"/>
<dbReference type="PANTHER" id="PTHR47738:SF1">
    <property type="entry name" value="NITROGEN REGULATORY PROTEIN"/>
    <property type="match status" value="1"/>
</dbReference>
<evidence type="ECO:0000259" key="3">
    <source>
        <dbReference type="PROSITE" id="PS51094"/>
    </source>
</evidence>
<dbReference type="PANTHER" id="PTHR47738">
    <property type="entry name" value="PTS SYSTEM FRUCTOSE-LIKE EIIA COMPONENT-RELATED"/>
    <property type="match status" value="1"/>
</dbReference>
<dbReference type="Pfam" id="PF00359">
    <property type="entry name" value="PTS_EIIA_2"/>
    <property type="match status" value="1"/>
</dbReference>